<dbReference type="GO" id="GO:0006465">
    <property type="term" value="P:signal peptide processing"/>
    <property type="evidence" value="ECO:0007669"/>
    <property type="project" value="InterPro"/>
</dbReference>
<comment type="catalytic activity">
    <reaction evidence="3">
        <text>Cleavage of hydrophobic, N-terminal signal or leader sequences from secreted and periplasmic proteins.</text>
        <dbReference type="EC" id="3.4.21.89"/>
    </reaction>
</comment>
<dbReference type="InterPro" id="IPR019533">
    <property type="entry name" value="Peptidase_S26"/>
</dbReference>
<keyword evidence="3" id="KW-0645">Protease</keyword>
<dbReference type="RefSeq" id="WP_109839204.1">
    <property type="nucleotide sequence ID" value="NZ_QGKM01000074.1"/>
</dbReference>
<dbReference type="PRINTS" id="PR00727">
    <property type="entry name" value="LEADERPTASE"/>
</dbReference>
<gene>
    <name evidence="5" type="primary">lepB</name>
    <name evidence="5" type="ORF">DKW60_18780</name>
</gene>
<sequence>MNPKYLLSLTILLSGCDVSNISVVSANTMAPSINKGETIQLINCSDENSECNFSHGEIYAFNHPNIKDVTYFSRILGKPGDHIKFINKSTYLNGVLLKTRSLGQIEIEKYICEKFSESINEIRYEICRGPGRFNPRLEYSDIKLSENEYFFVSDNRENSIDSRIFGPILLSAIKARVIKVSEK</sequence>
<dbReference type="Proteomes" id="UP000245539">
    <property type="component" value="Unassembled WGS sequence"/>
</dbReference>
<comment type="similarity">
    <text evidence="1 3">Belongs to the peptidase S26 family.</text>
</comment>
<dbReference type="EMBL" id="QGKM01000074">
    <property type="protein sequence ID" value="PWQ92884.1"/>
    <property type="molecule type" value="Genomic_DNA"/>
</dbReference>
<dbReference type="PANTHER" id="PTHR43390">
    <property type="entry name" value="SIGNAL PEPTIDASE I"/>
    <property type="match status" value="1"/>
</dbReference>
<dbReference type="PROSITE" id="PS51257">
    <property type="entry name" value="PROKAR_LIPOPROTEIN"/>
    <property type="match status" value="1"/>
</dbReference>
<feature type="domain" description="Peptidase S26" evidence="4">
    <location>
        <begin position="22"/>
        <end position="177"/>
    </location>
</feature>
<reference evidence="5 6" key="1">
    <citation type="submission" date="2018-05" db="EMBL/GenBank/DDBJ databases">
        <title>Leucothrix arctica sp. nov., isolated from Arctic seawater.</title>
        <authorList>
            <person name="Choi A."/>
            <person name="Baek K."/>
        </authorList>
    </citation>
    <scope>NUCLEOTIDE SEQUENCE [LARGE SCALE GENOMIC DNA]</scope>
    <source>
        <strain evidence="5 6">JCM 18388</strain>
    </source>
</reference>
<dbReference type="InterPro" id="IPR036286">
    <property type="entry name" value="LexA/Signal_pep-like_sf"/>
</dbReference>
<evidence type="ECO:0000256" key="2">
    <source>
        <dbReference type="ARBA" id="ARBA00019232"/>
    </source>
</evidence>
<dbReference type="NCBIfam" id="TIGR02227">
    <property type="entry name" value="sigpep_I_bact"/>
    <property type="match status" value="1"/>
</dbReference>
<comment type="subcellular location">
    <subcellularLocation>
        <location evidence="3">Membrane</location>
        <topology evidence="3">Multi-pass membrane protein</topology>
    </subcellularLocation>
</comment>
<evidence type="ECO:0000256" key="3">
    <source>
        <dbReference type="RuleBase" id="RU362042"/>
    </source>
</evidence>
<dbReference type="SUPFAM" id="SSF51306">
    <property type="entry name" value="LexA/Signal peptidase"/>
    <property type="match status" value="1"/>
</dbReference>
<name>A0A317C2N5_9GAMM</name>
<dbReference type="InterPro" id="IPR000223">
    <property type="entry name" value="Pept_S26A_signal_pept_1"/>
</dbReference>
<comment type="caution">
    <text evidence="5">The sequence shown here is derived from an EMBL/GenBank/DDBJ whole genome shotgun (WGS) entry which is preliminary data.</text>
</comment>
<evidence type="ECO:0000259" key="4">
    <source>
        <dbReference type="Pfam" id="PF10502"/>
    </source>
</evidence>
<organism evidence="5 6">
    <name type="scientific">Leucothrix pacifica</name>
    <dbReference type="NCBI Taxonomy" id="1247513"/>
    <lineage>
        <taxon>Bacteria</taxon>
        <taxon>Pseudomonadati</taxon>
        <taxon>Pseudomonadota</taxon>
        <taxon>Gammaproteobacteria</taxon>
        <taxon>Thiotrichales</taxon>
        <taxon>Thiotrichaceae</taxon>
        <taxon>Leucothrix</taxon>
    </lineage>
</organism>
<dbReference type="EC" id="3.4.21.89" evidence="3"/>
<dbReference type="Pfam" id="PF10502">
    <property type="entry name" value="Peptidase_S26"/>
    <property type="match status" value="1"/>
</dbReference>
<dbReference type="AlphaFoldDB" id="A0A317C2N5"/>
<dbReference type="GO" id="GO:0004252">
    <property type="term" value="F:serine-type endopeptidase activity"/>
    <property type="evidence" value="ECO:0007669"/>
    <property type="project" value="InterPro"/>
</dbReference>
<accession>A0A317C2N5</accession>
<proteinExistence type="inferred from homology"/>
<dbReference type="GO" id="GO:0016020">
    <property type="term" value="C:membrane"/>
    <property type="evidence" value="ECO:0007669"/>
    <property type="project" value="UniProtKB-SubCell"/>
</dbReference>
<evidence type="ECO:0000313" key="6">
    <source>
        <dbReference type="Proteomes" id="UP000245539"/>
    </source>
</evidence>
<keyword evidence="6" id="KW-1185">Reference proteome</keyword>
<keyword evidence="3" id="KW-0378">Hydrolase</keyword>
<protein>
    <recommendedName>
        <fullName evidence="2 3">Signal peptidase I</fullName>
        <ecNumber evidence="3">3.4.21.89</ecNumber>
    </recommendedName>
</protein>
<dbReference type="PANTHER" id="PTHR43390:SF1">
    <property type="entry name" value="CHLOROPLAST PROCESSING PEPTIDASE"/>
    <property type="match status" value="1"/>
</dbReference>
<dbReference type="GO" id="GO:0009003">
    <property type="term" value="F:signal peptidase activity"/>
    <property type="evidence" value="ECO:0007669"/>
    <property type="project" value="UniProtKB-EC"/>
</dbReference>
<evidence type="ECO:0000313" key="5">
    <source>
        <dbReference type="EMBL" id="PWQ92884.1"/>
    </source>
</evidence>
<dbReference type="CDD" id="cd06530">
    <property type="entry name" value="S26_SPase_I"/>
    <property type="match status" value="1"/>
</dbReference>
<dbReference type="Gene3D" id="2.10.109.10">
    <property type="entry name" value="Umud Fragment, subunit A"/>
    <property type="match status" value="1"/>
</dbReference>
<evidence type="ECO:0000256" key="1">
    <source>
        <dbReference type="ARBA" id="ARBA00009370"/>
    </source>
</evidence>
<dbReference type="OrthoDB" id="9815782at2"/>